<evidence type="ECO:0000256" key="3">
    <source>
        <dbReference type="ARBA" id="ARBA00022576"/>
    </source>
</evidence>
<comment type="caution">
    <text evidence="8">The sequence shown here is derived from an EMBL/GenBank/DDBJ whole genome shotgun (WGS) entry which is preliminary data.</text>
</comment>
<dbReference type="InterPro" id="IPR015422">
    <property type="entry name" value="PyrdxlP-dep_Trfase_small"/>
</dbReference>
<sequence length="359" mass="36292">MSTTWQPDRYAALADAFGGLVRADRADTVLVHAEATVALEAVATSLAAPGTTALNLVSSPYGTLFGDWLAHGGTTVIPVTAADGRAIDVAEVRSALRAEPGIGVLAVVHAEVITGVVNPIDEIVALAREHGAIVVTDAVAAVGGLALNPDVDITVLSPQKALGGLPGLAAVTVSPAGWAALAKRADPRAPESVLSLTGLRRRWLDTGRVTIPGIPSTLDLSAAEETLEAVAREGVDARIARHVLARDAVRAGIRASGLRLWVAEDAQANSLATTVAVPPGIPAERLAARAGSLGAPWTEGIGRTHGKLLRLDHYGARARFDAVLAGVLALARAAGELGVATDPGAAAAAAAAAWAAGVL</sequence>
<dbReference type="InterPro" id="IPR024169">
    <property type="entry name" value="SP_NH2Trfase/AEP_transaminase"/>
</dbReference>
<protein>
    <submittedName>
        <fullName evidence="8">Alanine--glyoxylate aminotransferase family protein</fullName>
    </submittedName>
</protein>
<dbReference type="EMBL" id="BAAAZN010000006">
    <property type="protein sequence ID" value="GAA3546606.1"/>
    <property type="molecule type" value="Genomic_DNA"/>
</dbReference>
<keyword evidence="5" id="KW-0663">Pyridoxal phosphate</keyword>
<organism evidence="8 9">
    <name type="scientific">Amycolatopsis ultiminotia</name>
    <dbReference type="NCBI Taxonomy" id="543629"/>
    <lineage>
        <taxon>Bacteria</taxon>
        <taxon>Bacillati</taxon>
        <taxon>Actinomycetota</taxon>
        <taxon>Actinomycetes</taxon>
        <taxon>Pseudonocardiales</taxon>
        <taxon>Pseudonocardiaceae</taxon>
        <taxon>Amycolatopsis</taxon>
    </lineage>
</organism>
<dbReference type="SUPFAM" id="SSF53383">
    <property type="entry name" value="PLP-dependent transferases"/>
    <property type="match status" value="1"/>
</dbReference>
<keyword evidence="9" id="KW-1185">Reference proteome</keyword>
<keyword evidence="3 8" id="KW-0032">Aminotransferase</keyword>
<dbReference type="RefSeq" id="WP_344860544.1">
    <property type="nucleotide sequence ID" value="NZ_BAAAZN010000006.1"/>
</dbReference>
<dbReference type="Gene3D" id="3.90.1150.10">
    <property type="entry name" value="Aspartate Aminotransferase, domain 1"/>
    <property type="match status" value="1"/>
</dbReference>
<evidence type="ECO:0000256" key="2">
    <source>
        <dbReference type="ARBA" id="ARBA00009236"/>
    </source>
</evidence>
<name>A0ABP6W7B5_9PSEU</name>
<evidence type="ECO:0000256" key="6">
    <source>
        <dbReference type="ARBA" id="ARBA00023194"/>
    </source>
</evidence>
<keyword evidence="4" id="KW-0808">Transferase</keyword>
<proteinExistence type="inferred from homology"/>
<comment type="similarity">
    <text evidence="2">Belongs to the class-V pyridoxal-phosphate-dependent aminotransferase family.</text>
</comment>
<dbReference type="InterPro" id="IPR015424">
    <property type="entry name" value="PyrdxlP-dep_Trfase"/>
</dbReference>
<keyword evidence="6" id="KW-0045">Antibiotic biosynthesis</keyword>
<evidence type="ECO:0000256" key="1">
    <source>
        <dbReference type="ARBA" id="ARBA00001933"/>
    </source>
</evidence>
<gene>
    <name evidence="8" type="ORF">GCM10022222_32810</name>
</gene>
<evidence type="ECO:0000256" key="5">
    <source>
        <dbReference type="ARBA" id="ARBA00022898"/>
    </source>
</evidence>
<feature type="domain" description="Aminotransferase class V" evidence="7">
    <location>
        <begin position="19"/>
        <end position="177"/>
    </location>
</feature>
<reference evidence="9" key="1">
    <citation type="journal article" date="2019" name="Int. J. Syst. Evol. Microbiol.">
        <title>The Global Catalogue of Microorganisms (GCM) 10K type strain sequencing project: providing services to taxonomists for standard genome sequencing and annotation.</title>
        <authorList>
            <consortium name="The Broad Institute Genomics Platform"/>
            <consortium name="The Broad Institute Genome Sequencing Center for Infectious Disease"/>
            <person name="Wu L."/>
            <person name="Ma J."/>
        </authorList>
    </citation>
    <scope>NUCLEOTIDE SEQUENCE [LARGE SCALE GENOMIC DNA]</scope>
    <source>
        <strain evidence="9">JCM 16898</strain>
    </source>
</reference>
<dbReference type="InterPro" id="IPR015421">
    <property type="entry name" value="PyrdxlP-dep_Trfase_major"/>
</dbReference>
<dbReference type="InterPro" id="IPR000192">
    <property type="entry name" value="Aminotrans_V_dom"/>
</dbReference>
<dbReference type="PANTHER" id="PTHR21152">
    <property type="entry name" value="AMINOTRANSFERASE CLASS V"/>
    <property type="match status" value="1"/>
</dbReference>
<dbReference type="PIRSF" id="PIRSF000524">
    <property type="entry name" value="SPT"/>
    <property type="match status" value="1"/>
</dbReference>
<comment type="cofactor">
    <cofactor evidence="1">
        <name>pyridoxal 5'-phosphate</name>
        <dbReference type="ChEBI" id="CHEBI:597326"/>
    </cofactor>
</comment>
<evidence type="ECO:0000313" key="9">
    <source>
        <dbReference type="Proteomes" id="UP001500689"/>
    </source>
</evidence>
<dbReference type="Gene3D" id="3.40.640.10">
    <property type="entry name" value="Type I PLP-dependent aspartate aminotransferase-like (Major domain)"/>
    <property type="match status" value="1"/>
</dbReference>
<dbReference type="Proteomes" id="UP001500689">
    <property type="component" value="Unassembled WGS sequence"/>
</dbReference>
<evidence type="ECO:0000313" key="8">
    <source>
        <dbReference type="EMBL" id="GAA3546606.1"/>
    </source>
</evidence>
<dbReference type="GO" id="GO:0008483">
    <property type="term" value="F:transaminase activity"/>
    <property type="evidence" value="ECO:0007669"/>
    <property type="project" value="UniProtKB-KW"/>
</dbReference>
<evidence type="ECO:0000256" key="4">
    <source>
        <dbReference type="ARBA" id="ARBA00022679"/>
    </source>
</evidence>
<dbReference type="Pfam" id="PF00266">
    <property type="entry name" value="Aminotran_5"/>
    <property type="match status" value="1"/>
</dbReference>
<accession>A0ABP6W7B5</accession>
<dbReference type="PANTHER" id="PTHR21152:SF24">
    <property type="entry name" value="ALANINE--GLYOXYLATE AMINOTRANSFERASE 1"/>
    <property type="match status" value="1"/>
</dbReference>
<evidence type="ECO:0000259" key="7">
    <source>
        <dbReference type="Pfam" id="PF00266"/>
    </source>
</evidence>